<protein>
    <submittedName>
        <fullName evidence="13">Protein-tyrosine-phosphatase</fullName>
    </submittedName>
</protein>
<evidence type="ECO:0000313" key="12">
    <source>
        <dbReference type="Proteomes" id="UP000036681"/>
    </source>
</evidence>
<dbReference type="InterPro" id="IPR050348">
    <property type="entry name" value="Protein-Tyr_Phosphatase"/>
</dbReference>
<dbReference type="FunFam" id="3.90.190.10:FF:000002">
    <property type="entry name" value="receptor-type tyrosine-protein phosphatase delta isoform X2"/>
    <property type="match status" value="1"/>
</dbReference>
<reference evidence="13" key="1">
    <citation type="submission" date="2023-03" db="UniProtKB">
        <authorList>
            <consortium name="WormBaseParasite"/>
        </authorList>
    </citation>
    <scope>IDENTIFICATION</scope>
</reference>
<evidence type="ECO:0000256" key="2">
    <source>
        <dbReference type="ARBA" id="ARBA00022729"/>
    </source>
</evidence>
<dbReference type="SMART" id="SM00194">
    <property type="entry name" value="PTPc"/>
    <property type="match status" value="2"/>
</dbReference>
<dbReference type="InterPro" id="IPR036116">
    <property type="entry name" value="FN3_sf"/>
</dbReference>
<evidence type="ECO:0000313" key="13">
    <source>
        <dbReference type="WBParaSite" id="ALUE_0000333201-mRNA-1"/>
    </source>
</evidence>
<dbReference type="InterPro" id="IPR003595">
    <property type="entry name" value="Tyr_Pase_cat"/>
</dbReference>
<dbReference type="InterPro" id="IPR016130">
    <property type="entry name" value="Tyr_Pase_AS"/>
</dbReference>
<keyword evidence="8" id="KW-1133">Transmembrane helix</keyword>
<organism evidence="12 13">
    <name type="scientific">Ascaris lumbricoides</name>
    <name type="common">Giant roundworm</name>
    <dbReference type="NCBI Taxonomy" id="6252"/>
    <lineage>
        <taxon>Eukaryota</taxon>
        <taxon>Metazoa</taxon>
        <taxon>Ecdysozoa</taxon>
        <taxon>Nematoda</taxon>
        <taxon>Chromadorea</taxon>
        <taxon>Rhabditida</taxon>
        <taxon>Spirurina</taxon>
        <taxon>Ascaridomorpha</taxon>
        <taxon>Ascaridoidea</taxon>
        <taxon>Ascarididae</taxon>
        <taxon>Ascaris</taxon>
    </lineage>
</organism>
<keyword evidence="5 8" id="KW-0472">Membrane</keyword>
<evidence type="ECO:0000256" key="3">
    <source>
        <dbReference type="ARBA" id="ARBA00022801"/>
    </source>
</evidence>
<comment type="catalytic activity">
    <reaction evidence="6">
        <text>O-phospho-L-tyrosyl-[protein] + H2O = L-tyrosyl-[protein] + phosphate</text>
        <dbReference type="Rhea" id="RHEA:10684"/>
        <dbReference type="Rhea" id="RHEA-COMP:10136"/>
        <dbReference type="Rhea" id="RHEA-COMP:20101"/>
        <dbReference type="ChEBI" id="CHEBI:15377"/>
        <dbReference type="ChEBI" id="CHEBI:43474"/>
        <dbReference type="ChEBI" id="CHEBI:46858"/>
        <dbReference type="ChEBI" id="CHEBI:61978"/>
        <dbReference type="EC" id="3.1.3.48"/>
    </reaction>
</comment>
<accession>A0A9J2P0J8</accession>
<evidence type="ECO:0000259" key="11">
    <source>
        <dbReference type="PROSITE" id="PS50853"/>
    </source>
</evidence>
<dbReference type="CDD" id="cd00063">
    <property type="entry name" value="FN3"/>
    <property type="match status" value="1"/>
</dbReference>
<keyword evidence="4" id="KW-0904">Protein phosphatase</keyword>
<dbReference type="PRINTS" id="PR00700">
    <property type="entry name" value="PRTYPHPHTASE"/>
</dbReference>
<evidence type="ECO:0000256" key="7">
    <source>
        <dbReference type="SAM" id="MobiDB-lite"/>
    </source>
</evidence>
<proteinExistence type="predicted"/>
<dbReference type="GO" id="GO:0016020">
    <property type="term" value="C:membrane"/>
    <property type="evidence" value="ECO:0007669"/>
    <property type="project" value="UniProtKB-SubCell"/>
</dbReference>
<dbReference type="PROSITE" id="PS50055">
    <property type="entry name" value="TYR_PHOSPHATASE_PTP"/>
    <property type="match status" value="2"/>
</dbReference>
<dbReference type="PROSITE" id="PS50056">
    <property type="entry name" value="TYR_PHOSPHATASE_2"/>
    <property type="match status" value="2"/>
</dbReference>
<dbReference type="InterPro" id="IPR003961">
    <property type="entry name" value="FN3_dom"/>
</dbReference>
<feature type="domain" description="Tyrosine-protein phosphatase" evidence="9">
    <location>
        <begin position="895"/>
        <end position="1090"/>
    </location>
</feature>
<dbReference type="Gene3D" id="2.60.40.10">
    <property type="entry name" value="Immunoglobulins"/>
    <property type="match status" value="1"/>
</dbReference>
<dbReference type="InterPro" id="IPR013783">
    <property type="entry name" value="Ig-like_fold"/>
</dbReference>
<feature type="transmembrane region" description="Helical" evidence="8">
    <location>
        <begin position="727"/>
        <end position="751"/>
    </location>
</feature>
<dbReference type="WBParaSite" id="ALUE_0000333201-mRNA-1">
    <property type="protein sequence ID" value="ALUE_0000333201-mRNA-1"/>
    <property type="gene ID" value="ALUE_0000333201"/>
</dbReference>
<feature type="compositionally biased region" description="Basic residues" evidence="7">
    <location>
        <begin position="597"/>
        <end position="610"/>
    </location>
</feature>
<feature type="region of interest" description="Disordered" evidence="7">
    <location>
        <begin position="573"/>
        <end position="610"/>
    </location>
</feature>
<dbReference type="GO" id="GO:0004725">
    <property type="term" value="F:protein tyrosine phosphatase activity"/>
    <property type="evidence" value="ECO:0007669"/>
    <property type="project" value="UniProtKB-EC"/>
</dbReference>
<keyword evidence="3" id="KW-0378">Hydrolase</keyword>
<dbReference type="SUPFAM" id="SSF52799">
    <property type="entry name" value="(Phosphotyrosine protein) phosphatases II"/>
    <property type="match status" value="2"/>
</dbReference>
<comment type="subcellular location">
    <subcellularLocation>
        <location evidence="1">Membrane</location>
        <topology evidence="1">Single-pass membrane protein</topology>
    </subcellularLocation>
</comment>
<dbReference type="PROSITE" id="PS50853">
    <property type="entry name" value="FN3"/>
    <property type="match status" value="1"/>
</dbReference>
<evidence type="ECO:0000256" key="8">
    <source>
        <dbReference type="SAM" id="Phobius"/>
    </source>
</evidence>
<dbReference type="Pfam" id="PF00102">
    <property type="entry name" value="Y_phosphatase"/>
    <property type="match status" value="3"/>
</dbReference>
<dbReference type="PANTHER" id="PTHR19134">
    <property type="entry name" value="RECEPTOR-TYPE TYROSINE-PROTEIN PHOSPHATASE"/>
    <property type="match status" value="1"/>
</dbReference>
<dbReference type="Pfam" id="PF00041">
    <property type="entry name" value="fn3"/>
    <property type="match status" value="1"/>
</dbReference>
<feature type="domain" description="Fibronectin type-III" evidence="11">
    <location>
        <begin position="292"/>
        <end position="390"/>
    </location>
</feature>
<evidence type="ECO:0000259" key="10">
    <source>
        <dbReference type="PROSITE" id="PS50056"/>
    </source>
</evidence>
<dbReference type="SMART" id="SM00060">
    <property type="entry name" value="FN3"/>
    <property type="match status" value="1"/>
</dbReference>
<evidence type="ECO:0000256" key="5">
    <source>
        <dbReference type="ARBA" id="ARBA00023136"/>
    </source>
</evidence>
<dbReference type="InterPro" id="IPR029021">
    <property type="entry name" value="Prot-tyrosine_phosphatase-like"/>
</dbReference>
<dbReference type="SMART" id="SM00404">
    <property type="entry name" value="PTPc_motif"/>
    <property type="match status" value="2"/>
</dbReference>
<evidence type="ECO:0000256" key="6">
    <source>
        <dbReference type="ARBA" id="ARBA00051722"/>
    </source>
</evidence>
<keyword evidence="8" id="KW-0812">Transmembrane</keyword>
<dbReference type="Gene3D" id="3.90.190.10">
    <property type="entry name" value="Protein tyrosine phosphatase superfamily"/>
    <property type="match status" value="3"/>
</dbReference>
<sequence>MVWDGGHGSQGLAMRFPRQARQRVGAARARQQQRLRKMHVQSILKEATSTGTLHPMFIIPRIAAFVDTFAEWGEKPSNSGQRTDERVSTAEYFVANINAVAPGPLDTPPFEVSNSPHPIRHLRTPHSCCTRPRVLRPYERSMSANGESADVTWRKYASHTLYLNRSSLYDKTRTRFAPSNSRAEFGKLRVQWLQERADTDVRNPAHYNGIDGRPTTSWRTLGSSDPAIQKATDKSSDSPTVFSAFYPSSSQQNIFSAVIDALLETKEREAERNCFVKIFYEVISISAALVSPPTNIRVQATSNSSAVVQWDFDGETVDGFVVKYIHEPASGQRDSERWKAMTVMDPSARHLHIAQLTTHKPYAFCVLAIRQNRQGACSDPPTTIDRLIPMHMVSNLVVAWKTSNSVMLKWEYSGPQPIGFYVNQTGRKDYFDQHLQLKGMVSPGFRQELDGRQREHFLLTIHETGRSCERDARAYITWTTLRPYMEYTFHVGVRELPPSEKEYWPREVVVRTDPAGPPFVDVPEFIESQEAGTALIRLRCASEEYGPISHYWLIVVPGNFTQDDVLNLDSTSLQKSTAQMKPRHELSRGSTLDSKSMKKARKANKQHPHKRRYLHEPRTIRGAYIAAGIPVLEMQQMQRDDRPFTLGDGQARIYDGYENWPLDSIARYRLMMRAFAKEDSARSADRPFEYRAPMQEPLAKRYSDSMLSEPFSTKMAAHSRDARASNLWLVAPLIAVLIIALIVGMLVIWWLRCNKKGSSHGPNRHGSITKVALAGSSIPSETSKLLVSGDVYGRQVMNPYDQSVVSGHYFDVVPGEVTIHQMNGNGGCAMETSMDMYPLHQSHHSANYSSVPVPMPLLPSSGGVVGGHTLSHPPIPISELAAHIEKLRMNNNALFQQEYESIETGQHFTWDNSNMEDNKPKNRYANVVAYDHSRVVLNTIDGIPSSDYINANYIDGYEKVTLLDTLELAHYTIRTMRLQHRGSTEVRDVRHLQYTAWPDHGVPDHPTPFLMFLKRVKTLNQPGAGPIISHCSAGIGRTGAFIVIDCMLERLRYENTVDIYGCVTALRSQRSYMVQTDDQYIFIHDAVLDAVLSGSTEVPASKLYTHIQALLQIQPVDQASGMELEFRHLATLKMLNSRCAVANLPVNRPKNRLMNMVPYDSTRVTLHIIPGVEGSDYINASWVDGYRQRGAYIATQGPLPHTVNDFWRMVWENESSIVVMMIKTRELGREKCCEYWPAESGAQFGNLVIEPIAEYNMPQYVLREFRITDTQSGQTRTIRHFQYTEWPEQGPPKSAELFIDFIHQVHRTKTQFGVEGPITVHCSTGAGRTGVFIALSIIIDRMKLEHVVDVFTTVKLLRTERQNMVQDKEQYHFCYQAALEFLATYDNPYQLR</sequence>
<dbReference type="PROSITE" id="PS00383">
    <property type="entry name" value="TYR_PHOSPHATASE_1"/>
    <property type="match status" value="1"/>
</dbReference>
<keyword evidence="2" id="KW-0732">Signal</keyword>
<dbReference type="PANTHER" id="PTHR19134:SF449">
    <property type="entry name" value="TYROSINE-PROTEIN PHOSPHATASE 1"/>
    <property type="match status" value="1"/>
</dbReference>
<name>A0A9J2P0J8_ASCLU</name>
<dbReference type="SUPFAM" id="SSF49265">
    <property type="entry name" value="Fibronectin type III"/>
    <property type="match status" value="1"/>
</dbReference>
<feature type="domain" description="Tyrosine-protein phosphatase" evidence="9">
    <location>
        <begin position="1122"/>
        <end position="1381"/>
    </location>
</feature>
<dbReference type="InterPro" id="IPR000242">
    <property type="entry name" value="PTP_cat"/>
</dbReference>
<feature type="domain" description="Tyrosine specific protein phosphatases" evidence="10">
    <location>
        <begin position="1010"/>
        <end position="1081"/>
    </location>
</feature>
<dbReference type="Proteomes" id="UP000036681">
    <property type="component" value="Unplaced"/>
</dbReference>
<evidence type="ECO:0000259" key="9">
    <source>
        <dbReference type="PROSITE" id="PS50055"/>
    </source>
</evidence>
<evidence type="ECO:0000256" key="1">
    <source>
        <dbReference type="ARBA" id="ARBA00004167"/>
    </source>
</evidence>
<keyword evidence="12" id="KW-1185">Reference proteome</keyword>
<evidence type="ECO:0000256" key="4">
    <source>
        <dbReference type="ARBA" id="ARBA00022912"/>
    </source>
</evidence>
<dbReference type="InterPro" id="IPR000387">
    <property type="entry name" value="Tyr_Pase_dom"/>
</dbReference>
<feature type="domain" description="Tyrosine specific protein phosphatases" evidence="10">
    <location>
        <begin position="1296"/>
        <end position="1372"/>
    </location>
</feature>